<dbReference type="PANTHER" id="PTHR10264">
    <property type="entry name" value="BAND 7 PROTEIN-RELATED"/>
    <property type="match status" value="1"/>
</dbReference>
<dbReference type="RefSeq" id="XP_009167451.1">
    <property type="nucleotide sequence ID" value="XM_009169187.1"/>
</dbReference>
<organism evidence="2 3">
    <name type="scientific">Opisthorchis viverrini</name>
    <name type="common">Southeast Asian liver fluke</name>
    <dbReference type="NCBI Taxonomy" id="6198"/>
    <lineage>
        <taxon>Eukaryota</taxon>
        <taxon>Metazoa</taxon>
        <taxon>Spiralia</taxon>
        <taxon>Lophotrochozoa</taxon>
        <taxon>Platyhelminthes</taxon>
        <taxon>Trematoda</taxon>
        <taxon>Digenea</taxon>
        <taxon>Opisthorchiida</taxon>
        <taxon>Opisthorchiata</taxon>
        <taxon>Opisthorchiidae</taxon>
        <taxon>Opisthorchis</taxon>
    </lineage>
</organism>
<accession>A0A075AGK6</accession>
<dbReference type="GeneID" id="20327678"/>
<keyword evidence="3" id="KW-1185">Reference proteome</keyword>
<dbReference type="Proteomes" id="UP000054324">
    <property type="component" value="Unassembled WGS sequence"/>
</dbReference>
<dbReference type="SMART" id="SM00244">
    <property type="entry name" value="PHB"/>
    <property type="match status" value="1"/>
</dbReference>
<dbReference type="GO" id="GO:0005886">
    <property type="term" value="C:plasma membrane"/>
    <property type="evidence" value="ECO:0007669"/>
    <property type="project" value="InterPro"/>
</dbReference>
<feature type="non-terminal residue" evidence="2">
    <location>
        <position position="1"/>
    </location>
</feature>
<feature type="domain" description="Band 7" evidence="1">
    <location>
        <begin position="473"/>
        <end position="642"/>
    </location>
</feature>
<dbReference type="InterPro" id="IPR001107">
    <property type="entry name" value="Band_7"/>
</dbReference>
<dbReference type="AlphaFoldDB" id="A0A075AGK6"/>
<dbReference type="EMBL" id="KL596691">
    <property type="protein sequence ID" value="KER28814.1"/>
    <property type="molecule type" value="Genomic_DNA"/>
</dbReference>
<evidence type="ECO:0000313" key="3">
    <source>
        <dbReference type="Proteomes" id="UP000054324"/>
    </source>
</evidence>
<dbReference type="InterPro" id="IPR043202">
    <property type="entry name" value="Band-7_stomatin-like"/>
</dbReference>
<protein>
    <recommendedName>
        <fullName evidence="1">Band 7 domain-containing protein</fullName>
    </recommendedName>
</protein>
<name>A0A075AGK6_OPIVI</name>
<sequence>LYEKAFHRFSRHPCRRSRSRRIRRSYTRGTDCPARLHVRQYHDCLRVTSYYLEHNHPLSKFIFDRLPINRRLTNDELKECFTLLKYGAPSSEIQQYVADHIRKVLTIKDVRNYRAKCRAPLSSRSLVNFYFSVKGRVYNTAVRSTAAAAARRGRQKTQCLTIDVFGTLPESVGNTGSAILKVQPTTTWEDERPCSGGSSLVIDTEFRPVKQLRFLDEPHRGDYEKVSSQVRILPPGDLARHQPLHIPPQQPQDHERCAAESDWRMTELLAQSLRAAGSEPTPNLDVQVTVSVRPLTIDQPGMRDSSGIDFHLLLLFRMEVAATPLPFKGHLRSLFRKGKSDGDKAVEATEYIFAYEDKTRREEAKQALSFGQSDLFGPPPTESKLISGTLPYEFPPAFEFTGNTIWDTEADSSPQYKTIFTYSELPVTGNFLVDHEDPLGTHVREASSAGLSILLRALSLLLLILLFPFLCWFSIKHLSDNERLIVFRLGRRLKLKGPGFVLLLPFCDRHHLIRLDEQKLEVTSVQGGTEDQAVAELKCSLVYKLSDPDYAFLSTTEPPSKWLNTQAQLCLLSSLTRLSWKQLNDGGAKQDLVADAMSSLNLRCGAHGIIVSQMEILELHLIRPAPSPETVKKLKMSTIQKQLQAISSAFLHRGPTSSVPSKQTERTESVALTTVNELPAALPPTQDNSKVLNSPLDTSRSTRETVCNQAIARAQPFLNNDLACRALGRTTMQLFVSSKAFSEPLPTVANALDDDQLTLMYLDSRRGLAAMGALPTEEPPTVTLYLTASDMSDVLNGRLNLMEAVNQKAAFMVGDAAVFNKLRHLLYLKTA</sequence>
<reference evidence="2 3" key="1">
    <citation type="submission" date="2013-11" db="EMBL/GenBank/DDBJ databases">
        <title>Opisthorchis viverrini - life in the bile duct.</title>
        <authorList>
            <person name="Young N.D."/>
            <person name="Nagarajan N."/>
            <person name="Lin S.J."/>
            <person name="Korhonen P.K."/>
            <person name="Jex A.R."/>
            <person name="Hall R.S."/>
            <person name="Safavi-Hemami H."/>
            <person name="Kaewkong W."/>
            <person name="Bertrand D."/>
            <person name="Gao S."/>
            <person name="Seet Q."/>
            <person name="Wongkham S."/>
            <person name="Teh B.T."/>
            <person name="Wongkham C."/>
            <person name="Intapan P.M."/>
            <person name="Maleewong W."/>
            <person name="Yang X."/>
            <person name="Hu M."/>
            <person name="Wang Z."/>
            <person name="Hofmann A."/>
            <person name="Sternberg P.W."/>
            <person name="Tan P."/>
            <person name="Wang J."/>
            <person name="Gasser R.B."/>
        </authorList>
    </citation>
    <scope>NUCLEOTIDE SEQUENCE [LARGE SCALE GENOMIC DNA]</scope>
</reference>
<dbReference type="OrthoDB" id="3592703at2759"/>
<dbReference type="KEGG" id="ovi:T265_13511"/>
<evidence type="ECO:0000313" key="2">
    <source>
        <dbReference type="EMBL" id="KER28814.1"/>
    </source>
</evidence>
<dbReference type="STRING" id="6198.A0A075AGK6"/>
<dbReference type="PANTHER" id="PTHR10264:SF130">
    <property type="entry name" value="STOMATIN-LIKE PROTEIN 1"/>
    <property type="match status" value="1"/>
</dbReference>
<evidence type="ECO:0000259" key="1">
    <source>
        <dbReference type="SMART" id="SM00244"/>
    </source>
</evidence>
<dbReference type="CTD" id="20327678"/>
<proteinExistence type="predicted"/>
<dbReference type="SUPFAM" id="SSF55718">
    <property type="entry name" value="SCP-like"/>
    <property type="match status" value="1"/>
</dbReference>
<dbReference type="Pfam" id="PF01145">
    <property type="entry name" value="Band_7"/>
    <property type="match status" value="1"/>
</dbReference>
<dbReference type="InterPro" id="IPR036527">
    <property type="entry name" value="SCP2_sterol-bd_dom_sf"/>
</dbReference>
<gene>
    <name evidence="2" type="ORF">T265_13511</name>
</gene>